<keyword evidence="2" id="KW-0472">Membrane</keyword>
<keyword evidence="5" id="KW-1185">Reference proteome</keyword>
<evidence type="ECO:0000313" key="5">
    <source>
        <dbReference type="Proteomes" id="UP000050761"/>
    </source>
</evidence>
<feature type="region of interest" description="Disordered" evidence="1">
    <location>
        <begin position="96"/>
        <end position="137"/>
    </location>
</feature>
<keyword evidence="3" id="KW-0732">Signal</keyword>
<dbReference type="EMBL" id="UZAH01029002">
    <property type="protein sequence ID" value="VDP03659.1"/>
    <property type="molecule type" value="Genomic_DNA"/>
</dbReference>
<evidence type="ECO:0000256" key="2">
    <source>
        <dbReference type="SAM" id="Phobius"/>
    </source>
</evidence>
<keyword evidence="2" id="KW-1133">Transmembrane helix</keyword>
<dbReference type="WBParaSite" id="HPBE_0001571101-mRNA-1">
    <property type="protein sequence ID" value="HPBE_0001571101-mRNA-1"/>
    <property type="gene ID" value="HPBE_0001571101"/>
</dbReference>
<feature type="signal peptide" evidence="3">
    <location>
        <begin position="1"/>
        <end position="19"/>
    </location>
</feature>
<feature type="compositionally biased region" description="Low complexity" evidence="1">
    <location>
        <begin position="96"/>
        <end position="105"/>
    </location>
</feature>
<reference evidence="4 5" key="1">
    <citation type="submission" date="2018-11" db="EMBL/GenBank/DDBJ databases">
        <authorList>
            <consortium name="Pathogen Informatics"/>
        </authorList>
    </citation>
    <scope>NUCLEOTIDE SEQUENCE [LARGE SCALE GENOMIC DNA]</scope>
</reference>
<gene>
    <name evidence="4" type="ORF">HPBE_LOCUS15710</name>
</gene>
<feature type="compositionally biased region" description="Basic residues" evidence="1">
    <location>
        <begin position="116"/>
        <end position="137"/>
    </location>
</feature>
<dbReference type="Proteomes" id="UP000050761">
    <property type="component" value="Unassembled WGS sequence"/>
</dbReference>
<dbReference type="OrthoDB" id="5867269at2759"/>
<reference evidence="6" key="2">
    <citation type="submission" date="2019-09" db="UniProtKB">
        <authorList>
            <consortium name="WormBaseParasite"/>
        </authorList>
    </citation>
    <scope>IDENTIFICATION</scope>
</reference>
<organism evidence="5 6">
    <name type="scientific">Heligmosomoides polygyrus</name>
    <name type="common">Parasitic roundworm</name>
    <dbReference type="NCBI Taxonomy" id="6339"/>
    <lineage>
        <taxon>Eukaryota</taxon>
        <taxon>Metazoa</taxon>
        <taxon>Ecdysozoa</taxon>
        <taxon>Nematoda</taxon>
        <taxon>Chromadorea</taxon>
        <taxon>Rhabditida</taxon>
        <taxon>Rhabditina</taxon>
        <taxon>Rhabditomorpha</taxon>
        <taxon>Strongyloidea</taxon>
        <taxon>Heligmosomidae</taxon>
        <taxon>Heligmosomoides</taxon>
    </lineage>
</organism>
<evidence type="ECO:0000256" key="1">
    <source>
        <dbReference type="SAM" id="MobiDB-lite"/>
    </source>
</evidence>
<evidence type="ECO:0000313" key="4">
    <source>
        <dbReference type="EMBL" id="VDP03659.1"/>
    </source>
</evidence>
<keyword evidence="2" id="KW-0812">Transmembrane</keyword>
<accession>A0A3P8DTM0</accession>
<protein>
    <submittedName>
        <fullName evidence="6">Transmembrane protein</fullName>
    </submittedName>
</protein>
<sequence length="149" mass="16694">MLCSSVAIILAVLVGWISTEEGNDTEFTEFIKEAKEKNFPLEYNWLDCALRGYGSFVLWMHLVVYLILKYIHREADGDAKGIVLLEEQPDTAKKAIAASAKASASTPRTARESSKKSSRSVSKKRKRSLKGSKKGKKHTFEVSYTLHLI</sequence>
<accession>A0A183G2Y1</accession>
<evidence type="ECO:0000313" key="6">
    <source>
        <dbReference type="WBParaSite" id="HPBE_0001571101-mRNA-1"/>
    </source>
</evidence>
<name>A0A183G2Y1_HELPZ</name>
<evidence type="ECO:0000256" key="3">
    <source>
        <dbReference type="SAM" id="SignalP"/>
    </source>
</evidence>
<feature type="transmembrane region" description="Helical" evidence="2">
    <location>
        <begin position="43"/>
        <end position="68"/>
    </location>
</feature>
<proteinExistence type="predicted"/>
<feature type="chain" id="PRO_5044551825" evidence="3">
    <location>
        <begin position="20"/>
        <end position="149"/>
    </location>
</feature>
<dbReference type="AlphaFoldDB" id="A0A183G2Y1"/>